<dbReference type="Proteomes" id="UP000001018">
    <property type="component" value="Chromosome"/>
</dbReference>
<protein>
    <submittedName>
        <fullName evidence="2">Uncharacterized protein</fullName>
    </submittedName>
</protein>
<evidence type="ECO:0000313" key="2">
    <source>
        <dbReference type="EMBL" id="AAY81507.1"/>
    </source>
</evidence>
<dbReference type="PATRIC" id="fig|330779.12.peg.2231"/>
<evidence type="ECO:0000313" key="3">
    <source>
        <dbReference type="Proteomes" id="UP000001018"/>
    </source>
</evidence>
<gene>
    <name evidence="2" type="ordered locus">Saci_2221</name>
</gene>
<feature type="transmembrane region" description="Helical" evidence="1">
    <location>
        <begin position="115"/>
        <end position="139"/>
    </location>
</feature>
<dbReference type="GeneID" id="24892353"/>
<accession>Q4J6S4</accession>
<feature type="transmembrane region" description="Helical" evidence="1">
    <location>
        <begin position="184"/>
        <end position="207"/>
    </location>
</feature>
<sequence>MSTEDSPISEVNPLKLLPPITEEKYNDYDGIGLLSIKRFSLLYTISFFVIIAGLLGTLTSIPAFPTPLFFIIPVVSLIFVIITAIGFLLGTASINVLSIGLTILGKIKKDYNSRLVEFSILTPLVTGIGLLVFLILGLLGLNPVPVLELNIVMAIIGIAIAVFFIGMIAAAIKMWKLGKRYESWGLRIGGIFLFLLPPLGGILTYIFSSRAAKKVKRTDCFLA</sequence>
<feature type="transmembrane region" description="Helical" evidence="1">
    <location>
        <begin position="70"/>
        <end position="103"/>
    </location>
</feature>
<dbReference type="eggNOG" id="arCOG03768">
    <property type="taxonomic scope" value="Archaea"/>
</dbReference>
<dbReference type="STRING" id="330779.Saci_2221"/>
<keyword evidence="1" id="KW-0472">Membrane</keyword>
<dbReference type="AlphaFoldDB" id="Q4J6S4"/>
<keyword evidence="1" id="KW-0812">Transmembrane</keyword>
<dbReference type="KEGG" id="sai:Saci_2221"/>
<dbReference type="EMBL" id="CP000077">
    <property type="protein sequence ID" value="AAY81507.1"/>
    <property type="molecule type" value="Genomic_DNA"/>
</dbReference>
<dbReference type="RefSeq" id="WP_011279009.1">
    <property type="nucleotide sequence ID" value="NC_007181.1"/>
</dbReference>
<reference evidence="2 3" key="1">
    <citation type="journal article" date="2005" name="J. Bacteriol.">
        <title>The genome of Sulfolobus acidocaldarius, a model organism of the Crenarchaeota.</title>
        <authorList>
            <person name="Chen L."/>
            <person name="Brugger K."/>
            <person name="Skovgaard M."/>
            <person name="Redder P."/>
            <person name="She Q."/>
            <person name="Torarinsson E."/>
            <person name="Greve B."/>
            <person name="Awayez M."/>
            <person name="Zibat A."/>
            <person name="Klenk H.-P."/>
            <person name="Garrett R.A."/>
        </authorList>
    </citation>
    <scope>NUCLEOTIDE SEQUENCE [LARGE SCALE GENOMIC DNA]</scope>
    <source>
        <strain evidence="3">ATCC 33909 / DSM 639 / JCM 8929 / NBRC 15157 / NCIMB 11770</strain>
    </source>
</reference>
<keyword evidence="1" id="KW-1133">Transmembrane helix</keyword>
<dbReference type="HOGENOM" id="CLU_1202665_0_0_2"/>
<evidence type="ECO:0000256" key="1">
    <source>
        <dbReference type="SAM" id="Phobius"/>
    </source>
</evidence>
<feature type="transmembrane region" description="Helical" evidence="1">
    <location>
        <begin position="41"/>
        <end position="64"/>
    </location>
</feature>
<keyword evidence="3" id="KW-1185">Reference proteome</keyword>
<feature type="transmembrane region" description="Helical" evidence="1">
    <location>
        <begin position="151"/>
        <end position="172"/>
    </location>
</feature>
<organism evidence="2 3">
    <name type="scientific">Sulfolobus acidocaldarius (strain ATCC 33909 / DSM 639 / JCM 8929 / NBRC 15157 / NCIMB 11770)</name>
    <dbReference type="NCBI Taxonomy" id="330779"/>
    <lineage>
        <taxon>Archaea</taxon>
        <taxon>Thermoproteota</taxon>
        <taxon>Thermoprotei</taxon>
        <taxon>Sulfolobales</taxon>
        <taxon>Sulfolobaceae</taxon>
        <taxon>Sulfolobus</taxon>
    </lineage>
</organism>
<name>Q4J6S4_SULAC</name>
<proteinExistence type="predicted"/>